<evidence type="ECO:0000256" key="2">
    <source>
        <dbReference type="ARBA" id="ARBA00013164"/>
    </source>
</evidence>
<dbReference type="Pfam" id="PF22947">
    <property type="entry name" value="ULD_3"/>
    <property type="match status" value="1"/>
</dbReference>
<feature type="domain" description="Methionyl/Valyl/Leucyl/Isoleucyl-tRNA synthetase anticodon-binding" evidence="12">
    <location>
        <begin position="802"/>
        <end position="918"/>
    </location>
</feature>
<keyword evidence="7 10" id="KW-0030">Aminoacyl-tRNA synthetase</keyword>
<dbReference type="NCBIfam" id="NF008957">
    <property type="entry name" value="PRK12300.1"/>
    <property type="match status" value="1"/>
</dbReference>
<evidence type="ECO:0000256" key="4">
    <source>
        <dbReference type="ARBA" id="ARBA00022741"/>
    </source>
</evidence>
<dbReference type="GO" id="GO:0002161">
    <property type="term" value="F:aminoacyl-tRNA deacylase activity"/>
    <property type="evidence" value="ECO:0007669"/>
    <property type="project" value="InterPro"/>
</dbReference>
<name>A0A7M7NIF0_STRPU</name>
<dbReference type="GO" id="GO:0004823">
    <property type="term" value="F:leucine-tRNA ligase activity"/>
    <property type="evidence" value="ECO:0000318"/>
    <property type="project" value="GO_Central"/>
</dbReference>
<evidence type="ECO:0000256" key="8">
    <source>
        <dbReference type="ARBA" id="ARBA00030520"/>
    </source>
</evidence>
<evidence type="ECO:0000259" key="13">
    <source>
        <dbReference type="Pfam" id="PF09334"/>
    </source>
</evidence>
<organism evidence="16 17">
    <name type="scientific">Strongylocentrotus purpuratus</name>
    <name type="common">Purple sea urchin</name>
    <dbReference type="NCBI Taxonomy" id="7668"/>
    <lineage>
        <taxon>Eukaryota</taxon>
        <taxon>Metazoa</taxon>
        <taxon>Echinodermata</taxon>
        <taxon>Eleutherozoa</taxon>
        <taxon>Echinozoa</taxon>
        <taxon>Echinoidea</taxon>
        <taxon>Euechinoidea</taxon>
        <taxon>Echinacea</taxon>
        <taxon>Camarodonta</taxon>
        <taxon>Echinidea</taxon>
        <taxon>Strongylocentrotidae</taxon>
        <taxon>Strongylocentrotus</taxon>
    </lineage>
</organism>
<dbReference type="KEGG" id="spu:100890123"/>
<dbReference type="InterPro" id="IPR002300">
    <property type="entry name" value="aa-tRNA-synth_Ia"/>
</dbReference>
<evidence type="ECO:0000256" key="3">
    <source>
        <dbReference type="ARBA" id="ARBA00022598"/>
    </source>
</evidence>
<proteinExistence type="inferred from homology"/>
<dbReference type="PROSITE" id="PS00178">
    <property type="entry name" value="AA_TRNA_LIGASE_I"/>
    <property type="match status" value="1"/>
</dbReference>
<dbReference type="GO" id="GO:0006429">
    <property type="term" value="P:leucyl-tRNA aminoacylation"/>
    <property type="evidence" value="ECO:0000318"/>
    <property type="project" value="GO_Central"/>
</dbReference>
<dbReference type="OrthoDB" id="10249672at2759"/>
<evidence type="ECO:0000256" key="10">
    <source>
        <dbReference type="RuleBase" id="RU363035"/>
    </source>
</evidence>
<comment type="catalytic activity">
    <reaction evidence="9">
        <text>tRNA(Leu) + L-leucine + ATP = L-leucyl-tRNA(Leu) + AMP + diphosphate</text>
        <dbReference type="Rhea" id="RHEA:11688"/>
        <dbReference type="Rhea" id="RHEA-COMP:9613"/>
        <dbReference type="Rhea" id="RHEA-COMP:9622"/>
        <dbReference type="ChEBI" id="CHEBI:30616"/>
        <dbReference type="ChEBI" id="CHEBI:33019"/>
        <dbReference type="ChEBI" id="CHEBI:57427"/>
        <dbReference type="ChEBI" id="CHEBI:78442"/>
        <dbReference type="ChEBI" id="CHEBI:78494"/>
        <dbReference type="ChEBI" id="CHEBI:456215"/>
        <dbReference type="EC" id="6.1.1.4"/>
    </reaction>
</comment>
<keyword evidence="17" id="KW-1185">Reference proteome</keyword>
<protein>
    <recommendedName>
        <fullName evidence="2">leucine--tRNA ligase</fullName>
        <ecNumber evidence="2">6.1.1.4</ecNumber>
    </recommendedName>
    <alternativeName>
        <fullName evidence="8">Leucyl-tRNA synthetase</fullName>
    </alternativeName>
</protein>
<dbReference type="Pfam" id="PF09334">
    <property type="entry name" value="tRNA-synt_1g"/>
    <property type="match status" value="1"/>
</dbReference>
<dbReference type="GeneID" id="100890123"/>
<dbReference type="SUPFAM" id="SSF52374">
    <property type="entry name" value="Nucleotidylyl transferase"/>
    <property type="match status" value="1"/>
</dbReference>
<dbReference type="OMA" id="KFIEWQF"/>
<dbReference type="Gene3D" id="3.40.50.620">
    <property type="entry name" value="HUPs"/>
    <property type="match status" value="1"/>
</dbReference>
<dbReference type="InterPro" id="IPR004493">
    <property type="entry name" value="Leu-tRNA-synth_Ia_arc/euk"/>
</dbReference>
<dbReference type="Pfam" id="PF00133">
    <property type="entry name" value="tRNA-synt_1"/>
    <property type="match status" value="1"/>
</dbReference>
<dbReference type="EC" id="6.1.1.4" evidence="2"/>
<evidence type="ECO:0000256" key="1">
    <source>
        <dbReference type="ARBA" id="ARBA00005594"/>
    </source>
</evidence>
<evidence type="ECO:0000256" key="7">
    <source>
        <dbReference type="ARBA" id="ARBA00023146"/>
    </source>
</evidence>
<dbReference type="Pfam" id="PF24810">
    <property type="entry name" value="RBD_LARS1"/>
    <property type="match status" value="1"/>
</dbReference>
<dbReference type="Proteomes" id="UP000007110">
    <property type="component" value="Unassembled WGS sequence"/>
</dbReference>
<dbReference type="InterPro" id="IPR015413">
    <property type="entry name" value="Methionyl/Leucyl_tRNA_Synth"/>
</dbReference>
<dbReference type="EnsemblMetazoa" id="XM_030981215">
    <property type="protein sequence ID" value="XP_030837075"/>
    <property type="gene ID" value="LOC100890123"/>
</dbReference>
<accession>A0A7M7NIF0</accession>
<dbReference type="InterPro" id="IPR055416">
    <property type="entry name" value="RBD_LARS1"/>
</dbReference>
<feature type="domain" description="Leucine--tRNA ligase ubiquitin-like" evidence="14">
    <location>
        <begin position="1072"/>
        <end position="1182"/>
    </location>
</feature>
<evidence type="ECO:0000256" key="6">
    <source>
        <dbReference type="ARBA" id="ARBA00022917"/>
    </source>
</evidence>
<keyword evidence="4 10" id="KW-0547">Nucleotide-binding</keyword>
<dbReference type="FunFam" id="3.90.740.10:FF:000001">
    <property type="entry name" value="Leucine--tRNA ligase, cytoplasmic"/>
    <property type="match status" value="1"/>
</dbReference>
<dbReference type="GO" id="GO:0005524">
    <property type="term" value="F:ATP binding"/>
    <property type="evidence" value="ECO:0007669"/>
    <property type="project" value="UniProtKB-KW"/>
</dbReference>
<evidence type="ECO:0000256" key="5">
    <source>
        <dbReference type="ARBA" id="ARBA00022840"/>
    </source>
</evidence>
<feature type="domain" description="Methionyl/Leucyl tRNA synthetase" evidence="13">
    <location>
        <begin position="677"/>
        <end position="765"/>
    </location>
</feature>
<comment type="similarity">
    <text evidence="1 10">Belongs to the class-I aminoacyl-tRNA synthetase family.</text>
</comment>
<dbReference type="InterPro" id="IPR013155">
    <property type="entry name" value="M/V/L/I-tRNA-synth_anticd-bd"/>
</dbReference>
<dbReference type="NCBIfam" id="TIGR00395">
    <property type="entry name" value="leuS_arch"/>
    <property type="match status" value="1"/>
</dbReference>
<dbReference type="InterPro" id="IPR001412">
    <property type="entry name" value="aa-tRNA-synth_I_CS"/>
</dbReference>
<sequence>MTESVEVKRKGTFKVRTLQNIEEKIQKIWTDQKIFEEDAPKNYQKPGPGKDKFLVTFPYPYMNGRLHLGHTFSFSKAEFIVGYLRMKGKHCLWPFGLHCTGMPIKACADKLKREMEMFGCPPVFPAEGEEKVATEERDEPIIKDKAKGKKSKLAAKTGGVKWQWQIMVNLGILPEDIPKFADALHWLDYFPPMCKKDVSRMGCKIDWRRTFITTDVNPFYDSFVRWQFLLLKKRQKVKFGKRYTIYSPKDGQPCMDHDRQSGENVGPQEYTLIKMKLNKPYPAKLKNVESKDVFLVAATLRPETMYGQTNCWVRPDIPYIAYEMAGGEIFISTKRAARNASFQGMTKSNGVVDVVAELTGQDIMGVALSAPLTKYPVIYTLPMMTIKENKGTGVVTSVPSDAPDDYAALRDLKKKKDFREKYGILDKMVLPFEPVPIIEVPGYGDLSAVKACDEFKIRSQNDRDQLQEAKEKVYLKGFNEGVILVGEFKGQKVKDIKKEVKLKMVKDGNAVIYYEPEKKVVSRSAEECVVALCDQWYLDYGTPPWREQADKILASMETYAEETHRNFVATLDWLHEHACSRSYGLGTKLPWDEQYLIESLSDSTIYMAYYTVCHLLQGGVFDGQGSSPLHIKPGQMTPEVWNYIFFTESPFPASTGIPKTTLDRLRHEFQYWYGVDLRVSGKDLIPNHLTYWIYNHGAIWPDEENRWPKGTRCNGHLMLNNEKMSKSTGNFLTLADAIEKFSADGMRLALADSGDSAVEDANFQEAVAEAGILRLYTFLEWTKETLEKQDTFRTGPCDTFNDKVFASEINKAILDTEKQYDRMMFKEALRTGFYELQAIRDKYYVLSVEGVHRDLILRFIEVQTLLLAPFCPHLCEHIWSLLRKDGLLMRASWPVAGAVDDVLVRSSEYLMDTAHELRLRVKNALNPPKKKGAPPPKKPTHGTIYVAKIFPPWQNAVLTKLKELWQANNGAFPDNKVILDQLKSNDLLKKFMKKVMPFVQHIKENVGSKGSRALDTTMDFEETDVLQCNLEYLTSTLELEGLEVRPSSEASDKIQEECCPGKPYSVFVNQPPCVSVSFVNPQPSSGHFTVRCPVYEGDSISRIAARIQKNNKNIQDLSKVRFLRYNDPALGPRTIPRYDHPEEGKTPIAATAKFTIQDKTQTVSVSQNGSKVDIGNMMVYMVMS</sequence>
<evidence type="ECO:0000313" key="17">
    <source>
        <dbReference type="Proteomes" id="UP000007110"/>
    </source>
</evidence>
<dbReference type="RefSeq" id="XP_030837075.1">
    <property type="nucleotide sequence ID" value="XM_030981215.1"/>
</dbReference>
<evidence type="ECO:0000259" key="15">
    <source>
        <dbReference type="Pfam" id="PF24810"/>
    </source>
</evidence>
<dbReference type="SUPFAM" id="SSF50677">
    <property type="entry name" value="ValRS/IleRS/LeuRS editing domain"/>
    <property type="match status" value="1"/>
</dbReference>
<dbReference type="PANTHER" id="PTHR45794:SF1">
    <property type="entry name" value="LEUCINE--TRNA LIGASE, CYTOPLASMIC"/>
    <property type="match status" value="1"/>
</dbReference>
<feature type="domain" description="Leucine--tRNA ligase RagD-binding" evidence="15">
    <location>
        <begin position="946"/>
        <end position="1018"/>
    </location>
</feature>
<keyword evidence="5 10" id="KW-0067">ATP-binding</keyword>
<dbReference type="Pfam" id="PF08264">
    <property type="entry name" value="Anticodon_1"/>
    <property type="match status" value="1"/>
</dbReference>
<evidence type="ECO:0000256" key="9">
    <source>
        <dbReference type="ARBA" id="ARBA00047469"/>
    </source>
</evidence>
<dbReference type="SUPFAM" id="SSF47323">
    <property type="entry name" value="Anticodon-binding domain of a subclass of class I aminoacyl-tRNA synthetases"/>
    <property type="match status" value="1"/>
</dbReference>
<keyword evidence="3 10" id="KW-0436">Ligase</keyword>
<feature type="domain" description="Aminoacyl-tRNA synthetase class Ia" evidence="11">
    <location>
        <begin position="25"/>
        <end position="110"/>
    </location>
</feature>
<evidence type="ECO:0000259" key="12">
    <source>
        <dbReference type="Pfam" id="PF08264"/>
    </source>
</evidence>
<evidence type="ECO:0000259" key="11">
    <source>
        <dbReference type="Pfam" id="PF00133"/>
    </source>
</evidence>
<dbReference type="InParanoid" id="A0A7M7NIF0"/>
<dbReference type="CDD" id="cd07959">
    <property type="entry name" value="Anticodon_Ia_Leu_AEc"/>
    <property type="match status" value="1"/>
</dbReference>
<evidence type="ECO:0000313" key="16">
    <source>
        <dbReference type="EnsemblMetazoa" id="XP_030837075"/>
    </source>
</evidence>
<dbReference type="CTD" id="51520"/>
<reference evidence="17" key="1">
    <citation type="submission" date="2015-02" db="EMBL/GenBank/DDBJ databases">
        <title>Genome sequencing for Strongylocentrotus purpuratus.</title>
        <authorList>
            <person name="Murali S."/>
            <person name="Liu Y."/>
            <person name="Vee V."/>
            <person name="English A."/>
            <person name="Wang M."/>
            <person name="Skinner E."/>
            <person name="Han Y."/>
            <person name="Muzny D.M."/>
            <person name="Worley K.C."/>
            <person name="Gibbs R.A."/>
        </authorList>
    </citation>
    <scope>NUCLEOTIDE SEQUENCE</scope>
</reference>
<keyword evidence="6 10" id="KW-0648">Protein biosynthesis</keyword>
<dbReference type="PANTHER" id="PTHR45794">
    <property type="entry name" value="LEUCYL-TRNA SYNTHETASE"/>
    <property type="match status" value="1"/>
</dbReference>
<reference evidence="16" key="2">
    <citation type="submission" date="2021-01" db="UniProtKB">
        <authorList>
            <consortium name="EnsemblMetazoa"/>
        </authorList>
    </citation>
    <scope>IDENTIFICATION</scope>
</reference>
<dbReference type="InterPro" id="IPR009080">
    <property type="entry name" value="tRNAsynth_Ia_anticodon-bd"/>
</dbReference>
<dbReference type="FunFam" id="1.10.730.10:FF:000084">
    <property type="entry name" value="Leucyl-tRNA synthetase b"/>
    <property type="match status" value="1"/>
</dbReference>
<dbReference type="InterPro" id="IPR054509">
    <property type="entry name" value="LARS1_ULD"/>
</dbReference>
<dbReference type="InterPro" id="IPR014729">
    <property type="entry name" value="Rossmann-like_a/b/a_fold"/>
</dbReference>
<dbReference type="Gene3D" id="3.90.740.10">
    <property type="entry name" value="Valyl/Leucyl/Isoleucyl-tRNA synthetase, editing domain"/>
    <property type="match status" value="1"/>
</dbReference>
<dbReference type="InterPro" id="IPR009008">
    <property type="entry name" value="Val/Leu/Ile-tRNA-synth_edit"/>
</dbReference>
<dbReference type="AlphaFoldDB" id="A0A7M7NIF0"/>
<dbReference type="Gene3D" id="1.10.730.10">
    <property type="entry name" value="Isoleucyl-tRNA Synthetase, Domain 1"/>
    <property type="match status" value="1"/>
</dbReference>
<evidence type="ECO:0000259" key="14">
    <source>
        <dbReference type="Pfam" id="PF22947"/>
    </source>
</evidence>